<dbReference type="EnsemblPlants" id="TuG1812G0200001167.01.T01">
    <property type="protein sequence ID" value="TuG1812G0200001167.01.T01.cds425089"/>
    <property type="gene ID" value="TuG1812G0200001167.01"/>
</dbReference>
<dbReference type="Proteomes" id="UP000015106">
    <property type="component" value="Chromosome 2"/>
</dbReference>
<evidence type="ECO:0000313" key="1">
    <source>
        <dbReference type="EnsemblPlants" id="TuG1812G0200001167.01.T01.cds425089"/>
    </source>
</evidence>
<reference evidence="2" key="1">
    <citation type="journal article" date="2013" name="Nature">
        <title>Draft genome of the wheat A-genome progenitor Triticum urartu.</title>
        <authorList>
            <person name="Ling H.Q."/>
            <person name="Zhao S."/>
            <person name="Liu D."/>
            <person name="Wang J."/>
            <person name="Sun H."/>
            <person name="Zhang C."/>
            <person name="Fan H."/>
            <person name="Li D."/>
            <person name="Dong L."/>
            <person name="Tao Y."/>
            <person name="Gao C."/>
            <person name="Wu H."/>
            <person name="Li Y."/>
            <person name="Cui Y."/>
            <person name="Guo X."/>
            <person name="Zheng S."/>
            <person name="Wang B."/>
            <person name="Yu K."/>
            <person name="Liang Q."/>
            <person name="Yang W."/>
            <person name="Lou X."/>
            <person name="Chen J."/>
            <person name="Feng M."/>
            <person name="Jian J."/>
            <person name="Zhang X."/>
            <person name="Luo G."/>
            <person name="Jiang Y."/>
            <person name="Liu J."/>
            <person name="Wang Z."/>
            <person name="Sha Y."/>
            <person name="Zhang B."/>
            <person name="Wu H."/>
            <person name="Tang D."/>
            <person name="Shen Q."/>
            <person name="Xue P."/>
            <person name="Zou S."/>
            <person name="Wang X."/>
            <person name="Liu X."/>
            <person name="Wang F."/>
            <person name="Yang Y."/>
            <person name="An X."/>
            <person name="Dong Z."/>
            <person name="Zhang K."/>
            <person name="Zhang X."/>
            <person name="Luo M.C."/>
            <person name="Dvorak J."/>
            <person name="Tong Y."/>
            <person name="Wang J."/>
            <person name="Yang H."/>
            <person name="Li Z."/>
            <person name="Wang D."/>
            <person name="Zhang A."/>
            <person name="Wang J."/>
        </authorList>
    </citation>
    <scope>NUCLEOTIDE SEQUENCE</scope>
    <source>
        <strain evidence="2">cv. G1812</strain>
    </source>
</reference>
<keyword evidence="2" id="KW-1185">Reference proteome</keyword>
<organism evidence="1 2">
    <name type="scientific">Triticum urartu</name>
    <name type="common">Red wild einkorn</name>
    <name type="synonym">Crithodium urartu</name>
    <dbReference type="NCBI Taxonomy" id="4572"/>
    <lineage>
        <taxon>Eukaryota</taxon>
        <taxon>Viridiplantae</taxon>
        <taxon>Streptophyta</taxon>
        <taxon>Embryophyta</taxon>
        <taxon>Tracheophyta</taxon>
        <taxon>Spermatophyta</taxon>
        <taxon>Magnoliopsida</taxon>
        <taxon>Liliopsida</taxon>
        <taxon>Poales</taxon>
        <taxon>Poaceae</taxon>
        <taxon>BOP clade</taxon>
        <taxon>Pooideae</taxon>
        <taxon>Triticodae</taxon>
        <taxon>Triticeae</taxon>
        <taxon>Triticinae</taxon>
        <taxon>Triticum</taxon>
    </lineage>
</organism>
<evidence type="ECO:0000313" key="2">
    <source>
        <dbReference type="Proteomes" id="UP000015106"/>
    </source>
</evidence>
<accession>A0A8R7PAJ1</accession>
<dbReference type="AlphaFoldDB" id="A0A8R7PAJ1"/>
<reference evidence="1" key="3">
    <citation type="submission" date="2022-06" db="UniProtKB">
        <authorList>
            <consortium name="EnsemblPlants"/>
        </authorList>
    </citation>
    <scope>IDENTIFICATION</scope>
</reference>
<reference evidence="1" key="2">
    <citation type="submission" date="2018-03" db="EMBL/GenBank/DDBJ databases">
        <title>The Triticum urartu genome reveals the dynamic nature of wheat genome evolution.</title>
        <authorList>
            <person name="Ling H."/>
            <person name="Ma B."/>
            <person name="Shi X."/>
            <person name="Liu H."/>
            <person name="Dong L."/>
            <person name="Sun H."/>
            <person name="Cao Y."/>
            <person name="Gao Q."/>
            <person name="Zheng S."/>
            <person name="Li Y."/>
            <person name="Yu Y."/>
            <person name="Du H."/>
            <person name="Qi M."/>
            <person name="Li Y."/>
            <person name="Yu H."/>
            <person name="Cui Y."/>
            <person name="Wang N."/>
            <person name="Chen C."/>
            <person name="Wu H."/>
            <person name="Zhao Y."/>
            <person name="Zhang J."/>
            <person name="Li Y."/>
            <person name="Zhou W."/>
            <person name="Zhang B."/>
            <person name="Hu W."/>
            <person name="Eijk M."/>
            <person name="Tang J."/>
            <person name="Witsenboer H."/>
            <person name="Zhao S."/>
            <person name="Li Z."/>
            <person name="Zhang A."/>
            <person name="Wang D."/>
            <person name="Liang C."/>
        </authorList>
    </citation>
    <scope>NUCLEOTIDE SEQUENCE [LARGE SCALE GENOMIC DNA]</scope>
    <source>
        <strain evidence="1">cv. G1812</strain>
    </source>
</reference>
<proteinExistence type="predicted"/>
<dbReference type="Pfam" id="PF07893">
    <property type="entry name" value="DUF1668"/>
    <property type="match status" value="1"/>
</dbReference>
<dbReference type="InterPro" id="IPR012871">
    <property type="entry name" value="DUF1668_ORYSA"/>
</dbReference>
<protein>
    <submittedName>
        <fullName evidence="1">Uncharacterized protein</fullName>
    </submittedName>
</protein>
<name>A0A8R7PAJ1_TRIUA</name>
<dbReference type="Gramene" id="TuG1812G0200001167.01.T01">
    <property type="protein sequence ID" value="TuG1812G0200001167.01.T01.cds425089"/>
    <property type="gene ID" value="TuG1812G0200001167.01"/>
</dbReference>
<sequence>MDFELPPELLRAWDYLHLLDDEAPYKRHLVNLGSGKFCVVSFFKTLETKYVEENIEDESAVFTGLEVCRDNDGEGAARMIEHRSKRYTFGRFGIHCVL</sequence>